<name>A0A1R3JHN0_9ROSI</name>
<sequence>MEWSQLKLHKIRPYHMPLARGTTEKNVTMHLRCNFRLCTFQGIT</sequence>
<proteinExistence type="predicted"/>
<gene>
    <name evidence="1" type="ORF">COLO4_16403</name>
</gene>
<protein>
    <submittedName>
        <fullName evidence="1">Uncharacterized protein</fullName>
    </submittedName>
</protein>
<comment type="caution">
    <text evidence="1">The sequence shown here is derived from an EMBL/GenBank/DDBJ whole genome shotgun (WGS) entry which is preliminary data.</text>
</comment>
<dbReference type="AlphaFoldDB" id="A0A1R3JHN0"/>
<evidence type="ECO:0000313" key="1">
    <source>
        <dbReference type="EMBL" id="OMO94324.1"/>
    </source>
</evidence>
<organism evidence="1 2">
    <name type="scientific">Corchorus olitorius</name>
    <dbReference type="NCBI Taxonomy" id="93759"/>
    <lineage>
        <taxon>Eukaryota</taxon>
        <taxon>Viridiplantae</taxon>
        <taxon>Streptophyta</taxon>
        <taxon>Embryophyta</taxon>
        <taxon>Tracheophyta</taxon>
        <taxon>Spermatophyta</taxon>
        <taxon>Magnoliopsida</taxon>
        <taxon>eudicotyledons</taxon>
        <taxon>Gunneridae</taxon>
        <taxon>Pentapetalae</taxon>
        <taxon>rosids</taxon>
        <taxon>malvids</taxon>
        <taxon>Malvales</taxon>
        <taxon>Malvaceae</taxon>
        <taxon>Grewioideae</taxon>
        <taxon>Apeibeae</taxon>
        <taxon>Corchorus</taxon>
    </lineage>
</organism>
<accession>A0A1R3JHN0</accession>
<evidence type="ECO:0000313" key="2">
    <source>
        <dbReference type="Proteomes" id="UP000187203"/>
    </source>
</evidence>
<reference evidence="2" key="1">
    <citation type="submission" date="2013-09" db="EMBL/GenBank/DDBJ databases">
        <title>Corchorus olitorius genome sequencing.</title>
        <authorList>
            <person name="Alam M."/>
            <person name="Haque M.S."/>
            <person name="Islam M.S."/>
            <person name="Emdad E.M."/>
            <person name="Islam M.M."/>
            <person name="Ahmed B."/>
            <person name="Halim A."/>
            <person name="Hossen Q.M.M."/>
            <person name="Hossain M.Z."/>
            <person name="Ahmed R."/>
            <person name="Khan M.M."/>
            <person name="Islam R."/>
            <person name="Rashid M.M."/>
            <person name="Khan S.A."/>
            <person name="Rahman M.S."/>
            <person name="Alam M."/>
            <person name="Yahiya A.S."/>
            <person name="Khan M.S."/>
            <person name="Azam M.S."/>
            <person name="Haque T."/>
            <person name="Lashkar M.Z.H."/>
            <person name="Akhand A.I."/>
            <person name="Morshed G."/>
            <person name="Roy S."/>
            <person name="Uddin K.S."/>
            <person name="Rabeya T."/>
            <person name="Hossain A.S."/>
            <person name="Chowdhury A."/>
            <person name="Snigdha A.R."/>
            <person name="Mortoza M.S."/>
            <person name="Matin S.A."/>
            <person name="Hoque S.M.E."/>
            <person name="Islam M.K."/>
            <person name="Roy D.K."/>
            <person name="Haider R."/>
            <person name="Moosa M.M."/>
            <person name="Elias S.M."/>
            <person name="Hasan A.M."/>
            <person name="Jahan S."/>
            <person name="Shafiuddin M."/>
            <person name="Mahmood N."/>
            <person name="Shommy N.S."/>
        </authorList>
    </citation>
    <scope>NUCLEOTIDE SEQUENCE [LARGE SCALE GENOMIC DNA]</scope>
    <source>
        <strain evidence="2">cv. O-4</strain>
    </source>
</reference>
<dbReference type="Proteomes" id="UP000187203">
    <property type="component" value="Unassembled WGS sequence"/>
</dbReference>
<keyword evidence="2" id="KW-1185">Reference proteome</keyword>
<dbReference type="EMBL" id="AWUE01016080">
    <property type="protein sequence ID" value="OMO94324.1"/>
    <property type="molecule type" value="Genomic_DNA"/>
</dbReference>